<gene>
    <name evidence="1" type="ORF">CLUMA_CG015931</name>
</gene>
<dbReference type="AlphaFoldDB" id="A0A1J1IRU0"/>
<sequence length="72" mass="7974">MNSLSLSPINFKSNLGHVMVGCDAYDAHKTCSVHFKEFYCLALASVNRVTTHKSCCFDFSALTSRNLVQNLS</sequence>
<keyword evidence="2" id="KW-1185">Reference proteome</keyword>
<evidence type="ECO:0000313" key="2">
    <source>
        <dbReference type="Proteomes" id="UP000183832"/>
    </source>
</evidence>
<proteinExistence type="predicted"/>
<organism evidence="1 2">
    <name type="scientific">Clunio marinus</name>
    <dbReference type="NCBI Taxonomy" id="568069"/>
    <lineage>
        <taxon>Eukaryota</taxon>
        <taxon>Metazoa</taxon>
        <taxon>Ecdysozoa</taxon>
        <taxon>Arthropoda</taxon>
        <taxon>Hexapoda</taxon>
        <taxon>Insecta</taxon>
        <taxon>Pterygota</taxon>
        <taxon>Neoptera</taxon>
        <taxon>Endopterygota</taxon>
        <taxon>Diptera</taxon>
        <taxon>Nematocera</taxon>
        <taxon>Chironomoidea</taxon>
        <taxon>Chironomidae</taxon>
        <taxon>Clunio</taxon>
    </lineage>
</organism>
<accession>A0A1J1IRU0</accession>
<reference evidence="1 2" key="1">
    <citation type="submission" date="2015-04" db="EMBL/GenBank/DDBJ databases">
        <authorList>
            <person name="Syromyatnikov M.Y."/>
            <person name="Popov V.N."/>
        </authorList>
    </citation>
    <scope>NUCLEOTIDE SEQUENCE [LARGE SCALE GENOMIC DNA]</scope>
</reference>
<name>A0A1J1IRU0_9DIPT</name>
<dbReference type="Proteomes" id="UP000183832">
    <property type="component" value="Unassembled WGS sequence"/>
</dbReference>
<evidence type="ECO:0000313" key="1">
    <source>
        <dbReference type="EMBL" id="CRL02947.1"/>
    </source>
</evidence>
<protein>
    <submittedName>
        <fullName evidence="1">CLUMA_CG015931, isoform A</fullName>
    </submittedName>
</protein>
<dbReference type="EMBL" id="CVRI01000058">
    <property type="protein sequence ID" value="CRL02947.1"/>
    <property type="molecule type" value="Genomic_DNA"/>
</dbReference>